<dbReference type="InterPro" id="IPR049174">
    <property type="entry name" value="Beta-AFase-like"/>
</dbReference>
<organism evidence="3 4">
    <name type="scientific">Phellinidium pouzarii</name>
    <dbReference type="NCBI Taxonomy" id="167371"/>
    <lineage>
        <taxon>Eukaryota</taxon>
        <taxon>Fungi</taxon>
        <taxon>Dikarya</taxon>
        <taxon>Basidiomycota</taxon>
        <taxon>Agaricomycotina</taxon>
        <taxon>Agaricomycetes</taxon>
        <taxon>Hymenochaetales</taxon>
        <taxon>Hymenochaetaceae</taxon>
        <taxon>Phellinidium</taxon>
    </lineage>
</organism>
<name>A0A4S4L6P4_9AGAM</name>
<dbReference type="AlphaFoldDB" id="A0A4S4L6P4"/>
<dbReference type="InterPro" id="IPR012878">
    <property type="entry name" value="Beta-AFase-like_GH127_cat"/>
</dbReference>
<dbReference type="Pfam" id="PF07944">
    <property type="entry name" value="Beta-AFase-like_GH127_cat"/>
    <property type="match status" value="1"/>
</dbReference>
<dbReference type="EMBL" id="SGPK01000194">
    <property type="protein sequence ID" value="THH06468.1"/>
    <property type="molecule type" value="Genomic_DNA"/>
</dbReference>
<dbReference type="SUPFAM" id="SSF48208">
    <property type="entry name" value="Six-hairpin glycosidases"/>
    <property type="match status" value="1"/>
</dbReference>
<dbReference type="Proteomes" id="UP000308199">
    <property type="component" value="Unassembled WGS sequence"/>
</dbReference>
<gene>
    <name evidence="3" type="ORF">EW145_g4069</name>
</gene>
<dbReference type="Pfam" id="PF20737">
    <property type="entry name" value="Glyco_hydro127C"/>
    <property type="match status" value="1"/>
</dbReference>
<dbReference type="PANTHER" id="PTHR43465">
    <property type="entry name" value="DUF1680 DOMAIN PROTEIN (AFU_ORTHOLOGUE AFUA_1G08910)"/>
    <property type="match status" value="1"/>
</dbReference>
<accession>A0A4S4L6P4</accession>
<feature type="domain" description="Non-reducing end beta-L-arabinofuranosidase-like GH127 catalytic" evidence="1">
    <location>
        <begin position="19"/>
        <end position="410"/>
    </location>
</feature>
<evidence type="ECO:0000313" key="4">
    <source>
        <dbReference type="Proteomes" id="UP000308199"/>
    </source>
</evidence>
<evidence type="ECO:0000259" key="1">
    <source>
        <dbReference type="Pfam" id="PF07944"/>
    </source>
</evidence>
<reference evidence="3 4" key="1">
    <citation type="submission" date="2019-02" db="EMBL/GenBank/DDBJ databases">
        <title>Genome sequencing of the rare red list fungi Phellinidium pouzarii.</title>
        <authorList>
            <person name="Buettner E."/>
            <person name="Kellner H."/>
        </authorList>
    </citation>
    <scope>NUCLEOTIDE SEQUENCE [LARGE SCALE GENOMIC DNA]</scope>
    <source>
        <strain evidence="3 4">DSM 108285</strain>
    </source>
</reference>
<dbReference type="InterPro" id="IPR008928">
    <property type="entry name" value="6-hairpin_glycosidase_sf"/>
</dbReference>
<evidence type="ECO:0000259" key="2">
    <source>
        <dbReference type="Pfam" id="PF20737"/>
    </source>
</evidence>
<dbReference type="OrthoDB" id="654211at2759"/>
<dbReference type="GO" id="GO:0005975">
    <property type="term" value="P:carbohydrate metabolic process"/>
    <property type="evidence" value="ECO:0007669"/>
    <property type="project" value="InterPro"/>
</dbReference>
<comment type="caution">
    <text evidence="3">The sequence shown here is derived from an EMBL/GenBank/DDBJ whole genome shotgun (WGS) entry which is preliminary data.</text>
</comment>
<evidence type="ECO:0000313" key="3">
    <source>
        <dbReference type="EMBL" id="THH06468.1"/>
    </source>
</evidence>
<dbReference type="InterPro" id="IPR049049">
    <property type="entry name" value="Beta-AFase-like_GH127_C"/>
</dbReference>
<dbReference type="PANTHER" id="PTHR43465:SF2">
    <property type="entry name" value="DUF1680 DOMAIN PROTEIN (AFU_ORTHOLOGUE AFUA_1G08910)"/>
    <property type="match status" value="1"/>
</dbReference>
<feature type="domain" description="Non-reducing end beta-L-arabinofuranosidase-like GH127 C-terminal" evidence="2">
    <location>
        <begin position="533"/>
        <end position="652"/>
    </location>
</feature>
<sequence>MSFSSQRSSVTKTIGLQKVAITSGFWSERIKIVAEDSLPAIYEQMKETGRWDCLKLRWKPGDPHKPRVLSSFIFGRLTGVRTSLFANFRHQFCRSPHRDSDVAKWLEAACYVLTLHPNSTLSRLVEEAVDNIRGAQHEDGYINTYYTVVEPDKRWTNIAWSHELYCAGHLLEAALAHYTYSGSYRLLGPLMKFMKYINSVFGLEKGHEEIELALVRAYDITGDDTLLTLAHYFISERGTHRPEGHYYDIEASARGEPPRPGPGHGPPYSYHQADRQIQHMRSIEGHSVRAMYWLAGAAGVARLTNDPVIREAIDRLWESTTHRKMYATGGLGAMPDWEGFGPDYYLPNESGYLETCAAIALIFFAHQMIQLNPLNMEYAQVLELALYNAALVGVSLDGKSFFYDNPLATTDGLAPDHFNRKLYYTVHNDDTIFVNLYISSTSKVSLSSGTSITIKQRSCGPCIGGATFAIEGSNDLEHISFCFRIPVGSDGFAISSTADLQGHEVGNDAYFLSIKLKLKTPIIVTVTFTFKPRKIYPHPLNLDNRRTVAIARGPFIYCAETIDNTNLGDLRATRLPDDATFTEEEMGKVKLVQMGFDPSCMPENGSKVVFLKTQVRMVGGTSENGEDMKDLILIPYFMWANRGRSNLRVWLPRA</sequence>
<keyword evidence="4" id="KW-1185">Reference proteome</keyword>
<proteinExistence type="predicted"/>
<protein>
    <submittedName>
        <fullName evidence="3">Uncharacterized protein</fullName>
    </submittedName>
</protein>